<proteinExistence type="predicted"/>
<dbReference type="AlphaFoldDB" id="A0A6M3KWH4"/>
<organism evidence="1">
    <name type="scientific">viral metagenome</name>
    <dbReference type="NCBI Taxonomy" id="1070528"/>
    <lineage>
        <taxon>unclassified sequences</taxon>
        <taxon>metagenomes</taxon>
        <taxon>organismal metagenomes</taxon>
    </lineage>
</organism>
<dbReference type="PROSITE" id="PS51257">
    <property type="entry name" value="PROKAR_LIPOPROTEIN"/>
    <property type="match status" value="1"/>
</dbReference>
<gene>
    <name evidence="1" type="ORF">MM415B02157_0002</name>
</gene>
<reference evidence="1" key="1">
    <citation type="submission" date="2020-03" db="EMBL/GenBank/DDBJ databases">
        <title>The deep terrestrial virosphere.</title>
        <authorList>
            <person name="Holmfeldt K."/>
            <person name="Nilsson E."/>
            <person name="Simone D."/>
            <person name="Lopez-Fernandez M."/>
            <person name="Wu X."/>
            <person name="de Brujin I."/>
            <person name="Lundin D."/>
            <person name="Andersson A."/>
            <person name="Bertilsson S."/>
            <person name="Dopson M."/>
        </authorList>
    </citation>
    <scope>NUCLEOTIDE SEQUENCE</scope>
    <source>
        <strain evidence="1">MM415B02157</strain>
    </source>
</reference>
<accession>A0A6M3KWH4</accession>
<evidence type="ECO:0000313" key="1">
    <source>
        <dbReference type="EMBL" id="QJA85941.1"/>
    </source>
</evidence>
<protein>
    <submittedName>
        <fullName evidence="1">Uncharacterized protein</fullName>
    </submittedName>
</protein>
<sequence>MKHILIILVLVLSIGCASAQKQVKSDPSKEPAKVVKKDAAPLAEPHVLIIIGGAIHEAWKIYQFVH</sequence>
<dbReference type="EMBL" id="MT142605">
    <property type="protein sequence ID" value="QJA85941.1"/>
    <property type="molecule type" value="Genomic_DNA"/>
</dbReference>
<name>A0A6M3KWH4_9ZZZZ</name>